<name>A0A7H0HU82_9ACTN</name>
<evidence type="ECO:0000256" key="2">
    <source>
        <dbReference type="SAM" id="Phobius"/>
    </source>
</evidence>
<feature type="compositionally biased region" description="Basic and acidic residues" evidence="1">
    <location>
        <begin position="489"/>
        <end position="509"/>
    </location>
</feature>
<dbReference type="EMBL" id="CP060825">
    <property type="protein sequence ID" value="QNP64098.1"/>
    <property type="molecule type" value="Genomic_DNA"/>
</dbReference>
<feature type="compositionally biased region" description="Pro residues" evidence="1">
    <location>
        <begin position="591"/>
        <end position="607"/>
    </location>
</feature>
<keyword evidence="2" id="KW-1133">Transmembrane helix</keyword>
<dbReference type="KEGG" id="sgj:IAG43_15075"/>
<feature type="compositionally biased region" description="Basic and acidic residues" evidence="1">
    <location>
        <begin position="520"/>
        <end position="533"/>
    </location>
</feature>
<feature type="compositionally biased region" description="Basic and acidic residues" evidence="1">
    <location>
        <begin position="442"/>
        <end position="480"/>
    </location>
</feature>
<feature type="compositionally biased region" description="Low complexity" evidence="1">
    <location>
        <begin position="377"/>
        <end position="389"/>
    </location>
</feature>
<keyword evidence="4" id="KW-1185">Reference proteome</keyword>
<dbReference type="AlphaFoldDB" id="A0A7H0HU82"/>
<feature type="transmembrane region" description="Helical" evidence="2">
    <location>
        <begin position="862"/>
        <end position="883"/>
    </location>
</feature>
<evidence type="ECO:0000313" key="4">
    <source>
        <dbReference type="Proteomes" id="UP000516230"/>
    </source>
</evidence>
<evidence type="ECO:0000313" key="3">
    <source>
        <dbReference type="EMBL" id="QNP64098.1"/>
    </source>
</evidence>
<feature type="region of interest" description="Disordered" evidence="1">
    <location>
        <begin position="308"/>
        <end position="613"/>
    </location>
</feature>
<feature type="compositionally biased region" description="Basic and acidic residues" evidence="1">
    <location>
        <begin position="327"/>
        <end position="358"/>
    </location>
</feature>
<feature type="compositionally biased region" description="Basic and acidic residues" evidence="1">
    <location>
        <begin position="390"/>
        <end position="426"/>
    </location>
</feature>
<feature type="region of interest" description="Disordered" evidence="1">
    <location>
        <begin position="770"/>
        <end position="850"/>
    </location>
</feature>
<feature type="compositionally biased region" description="Basic and acidic residues" evidence="1">
    <location>
        <begin position="308"/>
        <end position="318"/>
    </location>
</feature>
<keyword evidence="2" id="KW-0472">Membrane</keyword>
<protein>
    <submittedName>
        <fullName evidence="3">Uncharacterized protein</fullName>
    </submittedName>
</protein>
<organism evidence="3 4">
    <name type="scientific">Streptomyces genisteinicus</name>
    <dbReference type="NCBI Taxonomy" id="2768068"/>
    <lineage>
        <taxon>Bacteria</taxon>
        <taxon>Bacillati</taxon>
        <taxon>Actinomycetota</taxon>
        <taxon>Actinomycetes</taxon>
        <taxon>Kitasatosporales</taxon>
        <taxon>Streptomycetaceae</taxon>
        <taxon>Streptomyces</taxon>
    </lineage>
</organism>
<dbReference type="Proteomes" id="UP000516230">
    <property type="component" value="Chromosome"/>
</dbReference>
<proteinExistence type="predicted"/>
<sequence length="884" mass="95646">MSDVRRERDSRDPAAGAVDQVVFRWGGNQGRQDTGMTAVAYSCPPAQAAEMGRELGPFLWVTGSDEPRPSVVRTFTQDGRAVLMQRWPTTDPSGRPSTVSHVLTGRAEILATRLCLSLAHGGWGEQGPAERASGPKDPVTSGRLRETALRHLPEMGQRLPEVEQALVHVTAEWLRDPGKRVSLLADGKPAPGWPDASGAPLLYYGLFLLFREWLPGGWTFATYDTVDSHPLRLTCVPRWESGEGSAGSLARIAPGPPSDGQAHELAGRLVARLLAHGPENPPPLLAGLLPDGAALPWDLRRERLGDALAGDGRRREARSAPPGGASRHREADGRPGTDTRTDADRRRAADRAPDRDAGWDPGPAGTPDPARRDDRWPGAGAPGAAPAQDAGRHRDRDEDRDRERARDSGWNQDRDRERARAWDDRTGNGWNRSGTSQTGPVSDRDRTPDRDSHPDRGLDRERERDRDQDREREREREGAWNDRAGAASLRDEAPRGDRERREGERRFPDGTRPAPGTARRTGERDRDHDRRPDAGPGSGTAGRTDERDRGPLPRAGELLRELPALQDSDRTGPPLPRQPSESPHGTAPAAGPGPAPSNPPQSTPSYPPLHTALRTGSLAGVPSLLGSPGADALLHELRQPDLGMDAVFLLLDELTERLRVHELDQAECHALCTEILRNGLYLLTPDRRWAGTPADPAYLQARASELFDLVVAPRVRDPRHLPELLRLAQRIGREPDSLAGGWLDHVLALPADEIPDLPPVVWQSLLNDARRRSGTPDPAPPVPVAGHARPPLPAVPAPYSSPGYGTGYPESGYGDDGHANRAHPAAGGGGTAHRGDTAGPSQGREPPGTATRFLDELTNRPLLFIGGTVGLIVALLLVIAFLAL</sequence>
<evidence type="ECO:0000256" key="1">
    <source>
        <dbReference type="SAM" id="MobiDB-lite"/>
    </source>
</evidence>
<keyword evidence="2" id="KW-0812">Transmembrane</keyword>
<feature type="compositionally biased region" description="Polar residues" evidence="1">
    <location>
        <begin position="428"/>
        <end position="440"/>
    </location>
</feature>
<accession>A0A7H0HU82</accession>
<dbReference type="RefSeq" id="WP_187741243.1">
    <property type="nucleotide sequence ID" value="NZ_CP060825.1"/>
</dbReference>
<gene>
    <name evidence="3" type="ORF">IAG43_15075</name>
</gene>
<reference evidence="3 4" key="1">
    <citation type="submission" date="2020-08" db="EMBL/GenBank/DDBJ databases">
        <title>A novel species.</title>
        <authorList>
            <person name="Gao J."/>
        </authorList>
    </citation>
    <scope>NUCLEOTIDE SEQUENCE [LARGE SCALE GENOMIC DNA]</scope>
    <source>
        <strain evidence="3 4">CRPJ-33</strain>
    </source>
</reference>